<keyword evidence="6 8" id="KW-1133">Transmembrane helix</keyword>
<evidence type="ECO:0000256" key="4">
    <source>
        <dbReference type="ARBA" id="ARBA00022519"/>
    </source>
</evidence>
<evidence type="ECO:0000256" key="2">
    <source>
        <dbReference type="ARBA" id="ARBA00022448"/>
    </source>
</evidence>
<keyword evidence="3" id="KW-1003">Cell membrane</keyword>
<keyword evidence="7 8" id="KW-0472">Membrane</keyword>
<comment type="subcellular location">
    <subcellularLocation>
        <location evidence="1">Cell inner membrane</location>
        <topology evidence="1">Multi-pass membrane protein</topology>
    </subcellularLocation>
</comment>
<feature type="transmembrane region" description="Helical" evidence="8">
    <location>
        <begin position="117"/>
        <end position="139"/>
    </location>
</feature>
<organism evidence="10">
    <name type="scientific">marine metagenome</name>
    <dbReference type="NCBI Taxonomy" id="408172"/>
    <lineage>
        <taxon>unclassified sequences</taxon>
        <taxon>metagenomes</taxon>
        <taxon>ecological metagenomes</taxon>
    </lineage>
</organism>
<dbReference type="AlphaFoldDB" id="A0A382DCU0"/>
<proteinExistence type="predicted"/>
<dbReference type="GO" id="GO:0015740">
    <property type="term" value="P:C4-dicarboxylate transport"/>
    <property type="evidence" value="ECO:0007669"/>
    <property type="project" value="TreeGrafter"/>
</dbReference>
<keyword evidence="4" id="KW-0997">Cell inner membrane</keyword>
<dbReference type="Pfam" id="PF04290">
    <property type="entry name" value="DctQ"/>
    <property type="match status" value="1"/>
</dbReference>
<evidence type="ECO:0000256" key="3">
    <source>
        <dbReference type="ARBA" id="ARBA00022475"/>
    </source>
</evidence>
<dbReference type="InterPro" id="IPR055348">
    <property type="entry name" value="DctQ"/>
</dbReference>
<dbReference type="PANTHER" id="PTHR35011">
    <property type="entry name" value="2,3-DIKETO-L-GULONATE TRAP TRANSPORTER SMALL PERMEASE PROTEIN YIAM"/>
    <property type="match status" value="1"/>
</dbReference>
<evidence type="ECO:0000256" key="8">
    <source>
        <dbReference type="SAM" id="Phobius"/>
    </source>
</evidence>
<reference evidence="10" key="1">
    <citation type="submission" date="2018-05" db="EMBL/GenBank/DDBJ databases">
        <authorList>
            <person name="Lanie J.A."/>
            <person name="Ng W.-L."/>
            <person name="Kazmierczak K.M."/>
            <person name="Andrzejewski T.M."/>
            <person name="Davidsen T.M."/>
            <person name="Wayne K.J."/>
            <person name="Tettelin H."/>
            <person name="Glass J.I."/>
            <person name="Rusch D."/>
            <person name="Podicherti R."/>
            <person name="Tsui H.-C.T."/>
            <person name="Winkler M.E."/>
        </authorList>
    </citation>
    <scope>NUCLEOTIDE SEQUENCE</scope>
</reference>
<gene>
    <name evidence="10" type="ORF">METZ01_LOCUS189114</name>
</gene>
<accession>A0A382DCU0</accession>
<evidence type="ECO:0000256" key="7">
    <source>
        <dbReference type="ARBA" id="ARBA00023136"/>
    </source>
</evidence>
<dbReference type="InterPro" id="IPR007387">
    <property type="entry name" value="TRAP_DctQ"/>
</dbReference>
<evidence type="ECO:0000313" key="10">
    <source>
        <dbReference type="EMBL" id="SVB36260.1"/>
    </source>
</evidence>
<dbReference type="GO" id="GO:0022857">
    <property type="term" value="F:transmembrane transporter activity"/>
    <property type="evidence" value="ECO:0007669"/>
    <property type="project" value="TreeGrafter"/>
</dbReference>
<evidence type="ECO:0000256" key="6">
    <source>
        <dbReference type="ARBA" id="ARBA00022989"/>
    </source>
</evidence>
<evidence type="ECO:0000259" key="9">
    <source>
        <dbReference type="Pfam" id="PF04290"/>
    </source>
</evidence>
<dbReference type="GO" id="GO:0005886">
    <property type="term" value="C:plasma membrane"/>
    <property type="evidence" value="ECO:0007669"/>
    <property type="project" value="UniProtKB-SubCell"/>
</dbReference>
<dbReference type="PANTHER" id="PTHR35011:SF2">
    <property type="entry name" value="2,3-DIKETO-L-GULONATE TRAP TRANSPORTER SMALL PERMEASE PROTEIN YIAM"/>
    <property type="match status" value="1"/>
</dbReference>
<keyword evidence="2" id="KW-0813">Transport</keyword>
<feature type="domain" description="Tripartite ATP-independent periplasmic transporters DctQ component" evidence="9">
    <location>
        <begin position="50"/>
        <end position="184"/>
    </location>
</feature>
<evidence type="ECO:0000256" key="1">
    <source>
        <dbReference type="ARBA" id="ARBA00004429"/>
    </source>
</evidence>
<feature type="transmembrane region" description="Helical" evidence="8">
    <location>
        <begin position="74"/>
        <end position="92"/>
    </location>
</feature>
<sequence length="196" mass="22600">MHPAPHYFSTLLDHALFMELADQLPKSLQRPIRVMLALKGVFVCTASLIMAATFFCVVIVRYGFGTDLFAYNEWLLIVCFWLYFMGGALGTYDGSHINADLLDYLTNDIRLRRYRKLIVTVIELLVSIAIVYWAVLMIYDEVNYYPNWQVTPALKIPFLIPRISILLGFILMAFYSALHLYVLLKSRPDQATFAQQ</sequence>
<feature type="transmembrane region" description="Helical" evidence="8">
    <location>
        <begin position="36"/>
        <end position="62"/>
    </location>
</feature>
<feature type="transmembrane region" description="Helical" evidence="8">
    <location>
        <begin position="159"/>
        <end position="184"/>
    </location>
</feature>
<evidence type="ECO:0000256" key="5">
    <source>
        <dbReference type="ARBA" id="ARBA00022692"/>
    </source>
</evidence>
<keyword evidence="5 8" id="KW-0812">Transmembrane</keyword>
<dbReference type="EMBL" id="UINC01038775">
    <property type="protein sequence ID" value="SVB36260.1"/>
    <property type="molecule type" value="Genomic_DNA"/>
</dbReference>
<name>A0A382DCU0_9ZZZZ</name>
<protein>
    <recommendedName>
        <fullName evidence="9">Tripartite ATP-independent periplasmic transporters DctQ component domain-containing protein</fullName>
    </recommendedName>
</protein>